<dbReference type="PANTHER" id="PTHR16631">
    <property type="entry name" value="GLUCAN 1,3-BETA-GLUCOSIDASE"/>
    <property type="match status" value="1"/>
</dbReference>
<dbReference type="PANTHER" id="PTHR16631:SF17">
    <property type="entry name" value="GLUCAN ENDO-1,3-BETA-GLUCOSIDASE BTGC"/>
    <property type="match status" value="1"/>
</dbReference>
<keyword evidence="9" id="KW-0961">Cell wall biogenesis/degradation</keyword>
<dbReference type="Gene3D" id="3.20.20.80">
    <property type="entry name" value="Glycosidases"/>
    <property type="match status" value="1"/>
</dbReference>
<evidence type="ECO:0000256" key="12">
    <source>
        <dbReference type="ARBA" id="ARBA00042373"/>
    </source>
</evidence>
<evidence type="ECO:0000256" key="6">
    <source>
        <dbReference type="ARBA" id="ARBA00023136"/>
    </source>
</evidence>
<keyword evidence="16" id="KW-0430">Lectin</keyword>
<dbReference type="STRING" id="4781.A0A0P1B351"/>
<keyword evidence="5" id="KW-0378">Hydrolase</keyword>
<dbReference type="GO" id="GO:0071555">
    <property type="term" value="P:cell wall organization"/>
    <property type="evidence" value="ECO:0007669"/>
    <property type="project" value="UniProtKB-KW"/>
</dbReference>
<evidence type="ECO:0000256" key="5">
    <source>
        <dbReference type="ARBA" id="ARBA00022801"/>
    </source>
</evidence>
<dbReference type="SUPFAM" id="SSF50370">
    <property type="entry name" value="Ricin B-like lectins"/>
    <property type="match status" value="1"/>
</dbReference>
<comment type="function">
    <text evidence="11">Glucanases play a role in cell expansion during growth, in cell-cell fusion during mating, and in spore release during sporulation. This enzyme may be involved in beta-glucan degradation. Active on laminarin and lichenan.</text>
</comment>
<organism evidence="16 17">
    <name type="scientific">Plasmopara halstedii</name>
    <name type="common">Downy mildew of sunflower</name>
    <dbReference type="NCBI Taxonomy" id="4781"/>
    <lineage>
        <taxon>Eukaryota</taxon>
        <taxon>Sar</taxon>
        <taxon>Stramenopiles</taxon>
        <taxon>Oomycota</taxon>
        <taxon>Peronosporomycetes</taxon>
        <taxon>Peronosporales</taxon>
        <taxon>Peronosporaceae</taxon>
        <taxon>Plasmopara</taxon>
    </lineage>
</organism>
<keyword evidence="17" id="KW-1185">Reference proteome</keyword>
<dbReference type="EMBL" id="CCYD01002924">
    <property type="protein sequence ID" value="CEG48282.1"/>
    <property type="molecule type" value="Genomic_DNA"/>
</dbReference>
<evidence type="ECO:0000259" key="15">
    <source>
        <dbReference type="SMART" id="SM00458"/>
    </source>
</evidence>
<dbReference type="EC" id="3.2.1.39" evidence="3"/>
<dbReference type="SMART" id="SM00458">
    <property type="entry name" value="RICIN"/>
    <property type="match status" value="1"/>
</dbReference>
<evidence type="ECO:0000256" key="1">
    <source>
        <dbReference type="ARBA" id="ARBA00000382"/>
    </source>
</evidence>
<dbReference type="InterPro" id="IPR035992">
    <property type="entry name" value="Ricin_B-like_lectins"/>
</dbReference>
<evidence type="ECO:0000256" key="9">
    <source>
        <dbReference type="ARBA" id="ARBA00023316"/>
    </source>
</evidence>
<comment type="catalytic activity">
    <reaction evidence="1">
        <text>Hydrolysis of (1-&gt;3)-beta-D-glucosidic linkages in (1-&gt;3)-beta-D-glucans.</text>
        <dbReference type="EC" id="3.2.1.39"/>
    </reaction>
</comment>
<keyword evidence="8" id="KW-0119">Carbohydrate metabolism</keyword>
<dbReference type="GO" id="GO:0042973">
    <property type="term" value="F:glucan endo-1,3-beta-D-glucosidase activity"/>
    <property type="evidence" value="ECO:0007669"/>
    <property type="project" value="UniProtKB-EC"/>
</dbReference>
<evidence type="ECO:0000256" key="11">
    <source>
        <dbReference type="ARBA" id="ARBA00037649"/>
    </source>
</evidence>
<evidence type="ECO:0000256" key="14">
    <source>
        <dbReference type="SAM" id="SignalP"/>
    </source>
</evidence>
<evidence type="ECO:0000256" key="8">
    <source>
        <dbReference type="ARBA" id="ARBA00023277"/>
    </source>
</evidence>
<dbReference type="GO" id="GO:0005886">
    <property type="term" value="C:plasma membrane"/>
    <property type="evidence" value="ECO:0007669"/>
    <property type="project" value="UniProtKB-SubCell"/>
</dbReference>
<reference evidence="17" key="1">
    <citation type="submission" date="2014-09" db="EMBL/GenBank/DDBJ databases">
        <authorList>
            <person name="Sharma Rahul"/>
            <person name="Thines Marco"/>
        </authorList>
    </citation>
    <scope>NUCLEOTIDE SEQUENCE [LARGE SCALE GENOMIC DNA]</scope>
</reference>
<name>A0A0P1B351_PLAHL</name>
<evidence type="ECO:0000313" key="17">
    <source>
        <dbReference type="Proteomes" id="UP000054928"/>
    </source>
</evidence>
<accession>A0A0P1B351</accession>
<evidence type="ECO:0000256" key="3">
    <source>
        <dbReference type="ARBA" id="ARBA00012780"/>
    </source>
</evidence>
<dbReference type="RefSeq" id="XP_024584651.1">
    <property type="nucleotide sequence ID" value="XM_024719343.1"/>
</dbReference>
<feature type="chain" id="PRO_5006059144" description="glucan endo-1,3-beta-D-glucosidase" evidence="14">
    <location>
        <begin position="23"/>
        <end position="437"/>
    </location>
</feature>
<keyword evidence="6" id="KW-0472">Membrane</keyword>
<comment type="subcellular location">
    <subcellularLocation>
        <location evidence="2">Cell membrane</location>
    </subcellularLocation>
</comment>
<dbReference type="AlphaFoldDB" id="A0A0P1B351"/>
<keyword evidence="7" id="KW-0325">Glycoprotein</keyword>
<dbReference type="Proteomes" id="UP000054928">
    <property type="component" value="Unassembled WGS sequence"/>
</dbReference>
<evidence type="ECO:0000256" key="10">
    <source>
        <dbReference type="ARBA" id="ARBA00023326"/>
    </source>
</evidence>
<protein>
    <recommendedName>
        <fullName evidence="3">glucan endo-1,3-beta-D-glucosidase</fullName>
        <ecNumber evidence="3">3.2.1.39</ecNumber>
    </recommendedName>
    <alternativeName>
        <fullName evidence="13">Endo-1,3-beta-glucanase btgC</fullName>
    </alternativeName>
    <alternativeName>
        <fullName evidence="12">Laminarinase btgC</fullName>
    </alternativeName>
</protein>
<keyword evidence="4" id="KW-1003">Cell membrane</keyword>
<sequence>MKIFLPAVAASVMLTLNGGTDALNVKIPGVNYSPFKAAVTAPDSERCKSEEEVQKNLVALKEVTDKIRITSLVECNQADLVLPAAKNAGLRVQVGLRVTKDPSTFSQEKDKLRSIIEKGLFDDTVIAVCVGSNSIHDGEVTAQTIIDNLLEIRSYFQSLGKNVSITTADSDITYSKSSVLRTTVDFMSVNFFAIREIGKVNDAAARTLDRLNIGYSVEPAVEISETGWPSSGSAPNTEIGSLEGQTRFFSDLYLATQARNVTFYWYTGFDLPRDSNNSTSEFEASFGIFDEDNTMKSNFQQLTIYPKEPRVIRSSGGLHLSVDPLLGNIVIMMDMSSNIHQQTWFTDSSTPLVRSLAGRCLTATRDVDGAIVRVAMCDENDASQLWRFDRETGWLKHIGYQNKCLDTDPAQKNKVQIWTCTPNNPNQIWSVLLPYKT</sequence>
<evidence type="ECO:0000256" key="4">
    <source>
        <dbReference type="ARBA" id="ARBA00022475"/>
    </source>
</evidence>
<dbReference type="GO" id="GO:0000272">
    <property type="term" value="P:polysaccharide catabolic process"/>
    <property type="evidence" value="ECO:0007669"/>
    <property type="project" value="UniProtKB-KW"/>
</dbReference>
<evidence type="ECO:0000256" key="7">
    <source>
        <dbReference type="ARBA" id="ARBA00023180"/>
    </source>
</evidence>
<dbReference type="InterPro" id="IPR050732">
    <property type="entry name" value="Beta-glucan_modifiers"/>
</dbReference>
<feature type="signal peptide" evidence="14">
    <location>
        <begin position="1"/>
        <end position="22"/>
    </location>
</feature>
<evidence type="ECO:0000256" key="2">
    <source>
        <dbReference type="ARBA" id="ARBA00004236"/>
    </source>
</evidence>
<dbReference type="Pfam" id="PF00652">
    <property type="entry name" value="Ricin_B_lectin"/>
    <property type="match status" value="1"/>
</dbReference>
<dbReference type="InterPro" id="IPR000772">
    <property type="entry name" value="Ricin_B_lectin"/>
</dbReference>
<feature type="domain" description="Ricin B lectin" evidence="15">
    <location>
        <begin position="308"/>
        <end position="432"/>
    </location>
</feature>
<dbReference type="GO" id="GO:0030246">
    <property type="term" value="F:carbohydrate binding"/>
    <property type="evidence" value="ECO:0007669"/>
    <property type="project" value="UniProtKB-KW"/>
</dbReference>
<proteinExistence type="predicted"/>
<dbReference type="Gene3D" id="2.80.10.50">
    <property type="match status" value="1"/>
</dbReference>
<dbReference type="PROSITE" id="PS50231">
    <property type="entry name" value="RICIN_B_LECTIN"/>
    <property type="match status" value="1"/>
</dbReference>
<evidence type="ECO:0000256" key="13">
    <source>
        <dbReference type="ARBA" id="ARBA00043078"/>
    </source>
</evidence>
<dbReference type="OrthoDB" id="77201at2759"/>
<dbReference type="InterPro" id="IPR017853">
    <property type="entry name" value="GH"/>
</dbReference>
<keyword evidence="10" id="KW-0624">Polysaccharide degradation</keyword>
<keyword evidence="14" id="KW-0732">Signal</keyword>
<dbReference type="SUPFAM" id="SSF51445">
    <property type="entry name" value="(Trans)glycosidases"/>
    <property type="match status" value="1"/>
</dbReference>
<dbReference type="GeneID" id="36401167"/>
<evidence type="ECO:0000313" key="16">
    <source>
        <dbReference type="EMBL" id="CEG48282.1"/>
    </source>
</evidence>